<gene>
    <name evidence="11" type="ORF">CTOB1V02_LOCUS12333</name>
</gene>
<dbReference type="GO" id="GO:0016787">
    <property type="term" value="F:hydrolase activity"/>
    <property type="evidence" value="ECO:0007669"/>
    <property type="project" value="UniProtKB-UniRule"/>
</dbReference>
<dbReference type="AlphaFoldDB" id="A0A7R8WP32"/>
<organism evidence="11">
    <name type="scientific">Cyprideis torosa</name>
    <dbReference type="NCBI Taxonomy" id="163714"/>
    <lineage>
        <taxon>Eukaryota</taxon>
        <taxon>Metazoa</taxon>
        <taxon>Ecdysozoa</taxon>
        <taxon>Arthropoda</taxon>
        <taxon>Crustacea</taxon>
        <taxon>Oligostraca</taxon>
        <taxon>Ostracoda</taxon>
        <taxon>Podocopa</taxon>
        <taxon>Podocopida</taxon>
        <taxon>Cytherocopina</taxon>
        <taxon>Cytheroidea</taxon>
        <taxon>Cytherideidae</taxon>
        <taxon>Cyprideis</taxon>
    </lineage>
</organism>
<comment type="catalytic activity">
    <reaction evidence="8">
        <text>Couples ATP hydrolysis with the unwinding of duplex DNA by translocating in the 3'-5' direction.</text>
        <dbReference type="EC" id="5.6.2.4"/>
    </reaction>
</comment>
<dbReference type="Pfam" id="PF00580">
    <property type="entry name" value="UvrD-helicase"/>
    <property type="match status" value="1"/>
</dbReference>
<evidence type="ECO:0000256" key="4">
    <source>
        <dbReference type="ARBA" id="ARBA00022806"/>
    </source>
</evidence>
<evidence type="ECO:0000256" key="8">
    <source>
        <dbReference type="ARBA" id="ARBA00034617"/>
    </source>
</evidence>
<dbReference type="GO" id="GO:0003677">
    <property type="term" value="F:DNA binding"/>
    <property type="evidence" value="ECO:0007669"/>
    <property type="project" value="UniProtKB-KW"/>
</dbReference>
<comment type="catalytic activity">
    <reaction evidence="10">
        <text>ATP + H2O = ADP + phosphate + H(+)</text>
        <dbReference type="Rhea" id="RHEA:13065"/>
        <dbReference type="ChEBI" id="CHEBI:15377"/>
        <dbReference type="ChEBI" id="CHEBI:15378"/>
        <dbReference type="ChEBI" id="CHEBI:30616"/>
        <dbReference type="ChEBI" id="CHEBI:43474"/>
        <dbReference type="ChEBI" id="CHEBI:456216"/>
        <dbReference type="EC" id="5.6.2.4"/>
    </reaction>
</comment>
<evidence type="ECO:0000256" key="3">
    <source>
        <dbReference type="ARBA" id="ARBA00022801"/>
    </source>
</evidence>
<dbReference type="CDD" id="cd18807">
    <property type="entry name" value="SF1_C_UvrD"/>
    <property type="match status" value="1"/>
</dbReference>
<dbReference type="InterPro" id="IPR014016">
    <property type="entry name" value="UvrD-like_ATP-bd"/>
</dbReference>
<keyword evidence="7" id="KW-0413">Isomerase</keyword>
<dbReference type="SUPFAM" id="SSF52540">
    <property type="entry name" value="P-loop containing nucleoside triphosphate hydrolases"/>
    <property type="match status" value="1"/>
</dbReference>
<dbReference type="Gene3D" id="3.40.50.300">
    <property type="entry name" value="P-loop containing nucleotide triphosphate hydrolases"/>
    <property type="match status" value="2"/>
</dbReference>
<dbReference type="PROSITE" id="PS51198">
    <property type="entry name" value="UVRD_HELICASE_ATP_BIND"/>
    <property type="match status" value="1"/>
</dbReference>
<dbReference type="EMBL" id="OB668955">
    <property type="protein sequence ID" value="CAD7234517.1"/>
    <property type="molecule type" value="Genomic_DNA"/>
</dbReference>
<dbReference type="PANTHER" id="PTHR11070:SF2">
    <property type="entry name" value="ATP-DEPENDENT DNA HELICASE SRS2"/>
    <property type="match status" value="1"/>
</dbReference>
<proteinExistence type="inferred from homology"/>
<evidence type="ECO:0000256" key="9">
    <source>
        <dbReference type="ARBA" id="ARBA00034808"/>
    </source>
</evidence>
<evidence type="ECO:0000313" key="11">
    <source>
        <dbReference type="EMBL" id="CAD7234517.1"/>
    </source>
</evidence>
<dbReference type="InterPro" id="IPR000212">
    <property type="entry name" value="DNA_helicase_UvrD/REP"/>
</dbReference>
<evidence type="ECO:0000256" key="6">
    <source>
        <dbReference type="ARBA" id="ARBA00023125"/>
    </source>
</evidence>
<comment type="similarity">
    <text evidence="1">Belongs to the helicase family. UvrD subfamily.</text>
</comment>
<dbReference type="PANTHER" id="PTHR11070">
    <property type="entry name" value="UVRD / RECB / PCRA DNA HELICASE FAMILY MEMBER"/>
    <property type="match status" value="1"/>
</dbReference>
<dbReference type="FunFam" id="1.10.486.10:FF:000003">
    <property type="entry name" value="ATP-dependent DNA helicase"/>
    <property type="match status" value="1"/>
</dbReference>
<dbReference type="Pfam" id="PF13361">
    <property type="entry name" value="UvrD_C"/>
    <property type="match status" value="1"/>
</dbReference>
<dbReference type="InterPro" id="IPR013986">
    <property type="entry name" value="DExx_box_DNA_helicase_dom_sf"/>
</dbReference>
<dbReference type="GO" id="GO:0005524">
    <property type="term" value="F:ATP binding"/>
    <property type="evidence" value="ECO:0007669"/>
    <property type="project" value="UniProtKB-UniRule"/>
</dbReference>
<dbReference type="GO" id="GO:0033202">
    <property type="term" value="C:DNA helicase complex"/>
    <property type="evidence" value="ECO:0007669"/>
    <property type="project" value="TreeGrafter"/>
</dbReference>
<evidence type="ECO:0000256" key="1">
    <source>
        <dbReference type="ARBA" id="ARBA00009922"/>
    </source>
</evidence>
<accession>A0A7R8WP32</accession>
<dbReference type="Gene3D" id="1.10.486.10">
    <property type="entry name" value="PCRA, domain 4"/>
    <property type="match status" value="1"/>
</dbReference>
<keyword evidence="4" id="KW-0347">Helicase</keyword>
<dbReference type="InterPro" id="IPR027417">
    <property type="entry name" value="P-loop_NTPase"/>
</dbReference>
<keyword evidence="2" id="KW-0547">Nucleotide-binding</keyword>
<dbReference type="EC" id="5.6.2.4" evidence="9"/>
<dbReference type="GO" id="GO:0005829">
    <property type="term" value="C:cytosol"/>
    <property type="evidence" value="ECO:0007669"/>
    <property type="project" value="TreeGrafter"/>
</dbReference>
<dbReference type="GO" id="GO:0043138">
    <property type="term" value="F:3'-5' DNA helicase activity"/>
    <property type="evidence" value="ECO:0007669"/>
    <property type="project" value="UniProtKB-EC"/>
</dbReference>
<dbReference type="InterPro" id="IPR014017">
    <property type="entry name" value="DNA_helicase_UvrD-like_C"/>
</dbReference>
<evidence type="ECO:0000256" key="5">
    <source>
        <dbReference type="ARBA" id="ARBA00022840"/>
    </source>
</evidence>
<keyword evidence="3" id="KW-0378">Hydrolase</keyword>
<reference evidence="11" key="1">
    <citation type="submission" date="2020-11" db="EMBL/GenBank/DDBJ databases">
        <authorList>
            <person name="Tran Van P."/>
        </authorList>
    </citation>
    <scope>NUCLEOTIDE SEQUENCE</scope>
</reference>
<dbReference type="PROSITE" id="PS51217">
    <property type="entry name" value="UVRD_HELICASE_CTER"/>
    <property type="match status" value="1"/>
</dbReference>
<dbReference type="Gene3D" id="1.10.10.160">
    <property type="match status" value="1"/>
</dbReference>
<protein>
    <recommendedName>
        <fullName evidence="9">DNA 3'-5' helicase</fullName>
        <ecNumber evidence="9">5.6.2.4</ecNumber>
    </recommendedName>
</protein>
<dbReference type="CDD" id="cd17932">
    <property type="entry name" value="DEXQc_UvrD"/>
    <property type="match status" value="1"/>
</dbReference>
<evidence type="ECO:0000256" key="2">
    <source>
        <dbReference type="ARBA" id="ARBA00022741"/>
    </source>
</evidence>
<evidence type="ECO:0000256" key="10">
    <source>
        <dbReference type="ARBA" id="ARBA00048988"/>
    </source>
</evidence>
<dbReference type="Pfam" id="PF21196">
    <property type="entry name" value="PcrA_UvrD_tudor"/>
    <property type="match status" value="1"/>
</dbReference>
<evidence type="ECO:0000256" key="7">
    <source>
        <dbReference type="ARBA" id="ARBA00023235"/>
    </source>
</evidence>
<keyword evidence="5" id="KW-0067">ATP-binding</keyword>
<keyword evidence="6" id="KW-0238">DNA-binding</keyword>
<sequence length="715" mass="82659">MIVAGAGSGKTRVLTYKIAYLMDQGFEASSILALTFTNKAAKEMKERIVQLVGKKANQIWMGTFHSIFARILRVEASKLGYDSNFSIYDREDSVSLVNSCLQLLNISIDSLNASAIQSKISYLKNQMISPEEFSKHMASNLIEKKVAEIYKEYNKRLKENNSMDFDDLLLKPIELFNNHQRILSKYRGQFKYILVDEYQDTNKAQYELLKLLTTARIKICVVGDDAQSIYGWRGAEIKNMLNFEKDFSKAKTFRLEQNYRSTGNILKAADSIIKNNSNQIKKTLWTENNDGEQLSLIRCTDEKDEAFQLAKQIKKEITFQLAKQIKKEISSRKISLNQIAILYRINSQSRALEEALRREKIPYKIIGGVEFYRRKEVKDIIGYLRILANQDDEESLLRIMNYPQRGIGNTSISKMIDFARKLNISLFTTMSRVFEVIEVKERIQKNVKQFKLFLDKYIDLKDQLSLMELTSALIDELGILRMYKEENTQESQSRYDNIQELLAGIAEFSKENPKATIDDFLADVSLITGLDRFSDAENSVTLMTIHASKGLEFPVVFITGCEEDIFPLNQKFDSNSKIEEERRLFYVAITRAEKKVFISYARSRYRFGEVAYQSKSRFLEELDPSTYNELNKGTQRKGGRRRKAFYDEMYQEDYDDFNQERRSFRVGSRITHELFGNGKVLKISGAGDMQKVTIAFEEKGTKTLLLKFANIRLAS</sequence>
<dbReference type="GO" id="GO:0000725">
    <property type="term" value="P:recombinational repair"/>
    <property type="evidence" value="ECO:0007669"/>
    <property type="project" value="TreeGrafter"/>
</dbReference>
<name>A0A7R8WP32_9CRUS</name>
<dbReference type="OrthoDB" id="6729494at2759"/>